<dbReference type="AlphaFoldDB" id="A0A1D9NXP5"/>
<dbReference type="RefSeq" id="WP_071174786.1">
    <property type="nucleotide sequence ID" value="NZ_CP017830.1"/>
</dbReference>
<dbReference type="Proteomes" id="UP000179284">
    <property type="component" value="Chromosome II"/>
</dbReference>
<dbReference type="EMBL" id="CP017830">
    <property type="protein sequence ID" value="AOZ94954.1"/>
    <property type="molecule type" value="Genomic_DNA"/>
</dbReference>
<name>A0A1D9NXP5_9FIRM</name>
<proteinExistence type="predicted"/>
<reference evidence="2" key="1">
    <citation type="submission" date="2016-10" db="EMBL/GenBank/DDBJ databases">
        <title>The complete genome sequence of the rumen bacterium Butyrivibrio hungatei MB2003.</title>
        <authorList>
            <person name="Palevich N."/>
            <person name="Kelly W.J."/>
            <person name="Leahy S.C."/>
            <person name="Altermann E."/>
            <person name="Rakonjac J."/>
            <person name="Attwood G.T."/>
        </authorList>
    </citation>
    <scope>NUCLEOTIDE SEQUENCE [LARGE SCALE GENOMIC DNA]</scope>
    <source>
        <strain evidence="2">MB2003</strain>
    </source>
</reference>
<organism evidence="1 2">
    <name type="scientific">Butyrivibrio hungatei</name>
    <dbReference type="NCBI Taxonomy" id="185008"/>
    <lineage>
        <taxon>Bacteria</taxon>
        <taxon>Bacillati</taxon>
        <taxon>Bacillota</taxon>
        <taxon>Clostridia</taxon>
        <taxon>Lachnospirales</taxon>
        <taxon>Lachnospiraceae</taxon>
        <taxon>Butyrivibrio</taxon>
    </lineage>
</organism>
<evidence type="ECO:0000313" key="2">
    <source>
        <dbReference type="Proteomes" id="UP000179284"/>
    </source>
</evidence>
<accession>A0A1D9NXP5</accession>
<gene>
    <name evidence="1" type="ORF">bhn_III006</name>
</gene>
<protein>
    <submittedName>
        <fullName evidence="1">Uncharacterized protein</fullName>
    </submittedName>
</protein>
<keyword evidence="2" id="KW-1185">Reference proteome</keyword>
<dbReference type="KEGG" id="bhu:bhn_III006"/>
<evidence type="ECO:0000313" key="1">
    <source>
        <dbReference type="EMBL" id="AOZ94954.1"/>
    </source>
</evidence>
<sequence length="196" mass="22466">MANPENVEKFGKFLHYVAKNYGTPANFMKEVRNGNIARYNDGYRNGEKDGTVKGIVFTSSAVLLLYIFVNAPKLVGICNEHYKRVVEPIDCRVNSDNDAIEVVDKAYIEKLLHLDKYAEEVIKDMNFVKKYKVNGRVIHLIMSDEETNDEYEASIVFKNNGRYRLATCKENDLALKSIADGIKRLLEGKSYYSFKE</sequence>